<name>A0A0Q2QSG5_9EURY</name>
<reference evidence="1 6" key="2">
    <citation type="submission" date="2016-04" db="EMBL/GenBank/DDBJ databases">
        <title>Complete genome sequence of Thermococcus thioreducens type strain OGL-20P.</title>
        <authorList>
            <person name="Oger P.M."/>
        </authorList>
    </citation>
    <scope>NUCLEOTIDE SEQUENCE [LARGE SCALE GENOMIC DNA]</scope>
    <source>
        <strain evidence="1 6">OGL-20P</strain>
    </source>
</reference>
<dbReference type="EMBL" id="CP015105">
    <property type="protein sequence ID" value="ASJ12234.1"/>
    <property type="molecule type" value="Genomic_DNA"/>
</dbReference>
<evidence type="ECO:0000313" key="3">
    <source>
        <dbReference type="EMBL" id="SEV94437.1"/>
    </source>
</evidence>
<dbReference type="EMBL" id="FOIW01000001">
    <property type="protein sequence ID" value="SEV94437.1"/>
    <property type="molecule type" value="Genomic_DNA"/>
</dbReference>
<proteinExistence type="predicted"/>
<dbReference type="EMBL" id="LIXN01000003">
    <property type="protein sequence ID" value="KQH82973.1"/>
    <property type="molecule type" value="Genomic_DNA"/>
</dbReference>
<gene>
    <name evidence="1" type="ORF">A3L14_04730</name>
    <name evidence="2" type="ORF">AMR53_01725</name>
    <name evidence="3" type="ORF">SAMN05216170_1021</name>
</gene>
<dbReference type="GeneID" id="33333702"/>
<accession>A0A0Q2QSG5</accession>
<reference evidence="3 5" key="3">
    <citation type="submission" date="2016-10" db="EMBL/GenBank/DDBJ databases">
        <authorList>
            <person name="de Groot N.N."/>
        </authorList>
    </citation>
    <scope>NUCLEOTIDE SEQUENCE [LARGE SCALE GENOMIC DNA]</scope>
    <source>
        <strain evidence="3 5">OGL-20</strain>
    </source>
</reference>
<dbReference type="Gene3D" id="1.25.40.10">
    <property type="entry name" value="Tetratricopeptide repeat domain"/>
    <property type="match status" value="2"/>
</dbReference>
<dbReference type="RefSeq" id="WP_055428626.1">
    <property type="nucleotide sequence ID" value="NZ_CP015105.1"/>
</dbReference>
<dbReference type="PATRIC" id="fig|277988.4.peg.363"/>
<evidence type="ECO:0000313" key="2">
    <source>
        <dbReference type="EMBL" id="KQH82973.1"/>
    </source>
</evidence>
<organism evidence="2 4">
    <name type="scientific">Thermococcus thioreducens</name>
    <dbReference type="NCBI Taxonomy" id="277988"/>
    <lineage>
        <taxon>Archaea</taxon>
        <taxon>Methanobacteriati</taxon>
        <taxon>Methanobacteriota</taxon>
        <taxon>Thermococci</taxon>
        <taxon>Thermococcales</taxon>
        <taxon>Thermococcaceae</taxon>
        <taxon>Thermococcus</taxon>
    </lineage>
</organism>
<dbReference type="InterPro" id="IPR011990">
    <property type="entry name" value="TPR-like_helical_dom_sf"/>
</dbReference>
<evidence type="ECO:0000313" key="6">
    <source>
        <dbReference type="Proteomes" id="UP000250136"/>
    </source>
</evidence>
<evidence type="ECO:0000313" key="5">
    <source>
        <dbReference type="Proteomes" id="UP000182125"/>
    </source>
</evidence>
<dbReference type="AlphaFoldDB" id="A0A0Q2QSG5"/>
<keyword evidence="6" id="KW-1185">Reference proteome</keyword>
<dbReference type="Proteomes" id="UP000182125">
    <property type="component" value="Unassembled WGS sequence"/>
</dbReference>
<evidence type="ECO:0000313" key="1">
    <source>
        <dbReference type="EMBL" id="ASJ12234.1"/>
    </source>
</evidence>
<protein>
    <recommendedName>
        <fullName evidence="7">HEAT repeat domain-containing protein</fullName>
    </recommendedName>
</protein>
<evidence type="ECO:0008006" key="7">
    <source>
        <dbReference type="Google" id="ProtNLM"/>
    </source>
</evidence>
<reference evidence="2 4" key="1">
    <citation type="submission" date="2015-08" db="EMBL/GenBank/DDBJ databases">
        <title>Thermococcus thioreducens DSM 14981 genome sequencing.</title>
        <authorList>
            <person name="Hong S.-J."/>
            <person name="Kim M.-C."/>
            <person name="Shin J.-H."/>
        </authorList>
    </citation>
    <scope>NUCLEOTIDE SEQUENCE [LARGE SCALE GENOMIC DNA]</scope>
    <source>
        <strain evidence="2 4">DSM 14981</strain>
    </source>
</reference>
<dbReference type="Proteomes" id="UP000250136">
    <property type="component" value="Chromosome"/>
</dbReference>
<dbReference type="KEGG" id="ttd:A3L14_04730"/>
<dbReference type="Proteomes" id="UP000051862">
    <property type="component" value="Unassembled WGS sequence"/>
</dbReference>
<dbReference type="STRING" id="277988.SAMN05216170_1021"/>
<sequence length="154" mass="17073">MQEWYRSRALYEAVLKLVNSGKVKEAIEMAGGIPDKVIRSKAFSHIAVEVARKSPNYKEALNHAIEAALDIENHEESTKALMSLAFEFLNMGKPDDALHISRYITDLSNRSKVEAEVALALAKAGNISEAMEIINGILDEDVKTWAMSRLASQL</sequence>
<dbReference type="SUPFAM" id="SSF48452">
    <property type="entry name" value="TPR-like"/>
    <property type="match status" value="1"/>
</dbReference>
<dbReference type="OrthoDB" id="103602at2157"/>
<evidence type="ECO:0000313" key="4">
    <source>
        <dbReference type="Proteomes" id="UP000051862"/>
    </source>
</evidence>